<keyword evidence="2" id="KW-1185">Reference proteome</keyword>
<comment type="caution">
    <text evidence="1">The sequence shown here is derived from an EMBL/GenBank/DDBJ whole genome shotgun (WGS) entry which is preliminary data.</text>
</comment>
<gene>
    <name evidence="1" type="ORF">TorRG33x02_292310</name>
</gene>
<organism evidence="1 2">
    <name type="scientific">Trema orientale</name>
    <name type="common">Charcoal tree</name>
    <name type="synonym">Celtis orientalis</name>
    <dbReference type="NCBI Taxonomy" id="63057"/>
    <lineage>
        <taxon>Eukaryota</taxon>
        <taxon>Viridiplantae</taxon>
        <taxon>Streptophyta</taxon>
        <taxon>Embryophyta</taxon>
        <taxon>Tracheophyta</taxon>
        <taxon>Spermatophyta</taxon>
        <taxon>Magnoliopsida</taxon>
        <taxon>eudicotyledons</taxon>
        <taxon>Gunneridae</taxon>
        <taxon>Pentapetalae</taxon>
        <taxon>rosids</taxon>
        <taxon>fabids</taxon>
        <taxon>Rosales</taxon>
        <taxon>Cannabaceae</taxon>
        <taxon>Trema</taxon>
    </lineage>
</organism>
<protein>
    <submittedName>
        <fullName evidence="1">Uncharacterized protein</fullName>
    </submittedName>
</protein>
<proteinExistence type="predicted"/>
<accession>A0A2P5CAC1</accession>
<name>A0A2P5CAC1_TREOI</name>
<dbReference type="Proteomes" id="UP000237000">
    <property type="component" value="Unassembled WGS sequence"/>
</dbReference>
<sequence>MFVSDNAELNWAGVERRDGCCVVQTELVAVLRILRQRGAAVVQRHRLVRRARVVAGLCTISGRRSQVCEVQALVSAACARWAVAGAALVAAVTGVVKAGSGGLQEKQLRNRGCCGVRLVQAVSGVAGQ</sequence>
<evidence type="ECO:0000313" key="1">
    <source>
        <dbReference type="EMBL" id="PON57971.1"/>
    </source>
</evidence>
<dbReference type="AlphaFoldDB" id="A0A2P5CAC1"/>
<reference evidence="2" key="1">
    <citation type="submission" date="2016-06" db="EMBL/GenBank/DDBJ databases">
        <title>Parallel loss of symbiosis genes in relatives of nitrogen-fixing non-legume Parasponia.</title>
        <authorList>
            <person name="Van Velzen R."/>
            <person name="Holmer R."/>
            <person name="Bu F."/>
            <person name="Rutten L."/>
            <person name="Van Zeijl A."/>
            <person name="Liu W."/>
            <person name="Santuari L."/>
            <person name="Cao Q."/>
            <person name="Sharma T."/>
            <person name="Shen D."/>
            <person name="Roswanjaya Y."/>
            <person name="Wardhani T."/>
            <person name="Kalhor M.S."/>
            <person name="Jansen J."/>
            <person name="Van den Hoogen J."/>
            <person name="Gungor B."/>
            <person name="Hartog M."/>
            <person name="Hontelez J."/>
            <person name="Verver J."/>
            <person name="Yang W.-C."/>
            <person name="Schijlen E."/>
            <person name="Repin R."/>
            <person name="Schilthuizen M."/>
            <person name="Schranz E."/>
            <person name="Heidstra R."/>
            <person name="Miyata K."/>
            <person name="Fedorova E."/>
            <person name="Kohlen W."/>
            <person name="Bisseling T."/>
            <person name="Smit S."/>
            <person name="Geurts R."/>
        </authorList>
    </citation>
    <scope>NUCLEOTIDE SEQUENCE [LARGE SCALE GENOMIC DNA]</scope>
    <source>
        <strain evidence="2">cv. RG33-2</strain>
    </source>
</reference>
<dbReference type="EMBL" id="JXTC01000391">
    <property type="protein sequence ID" value="PON57971.1"/>
    <property type="molecule type" value="Genomic_DNA"/>
</dbReference>
<dbReference type="InParanoid" id="A0A2P5CAC1"/>
<evidence type="ECO:0000313" key="2">
    <source>
        <dbReference type="Proteomes" id="UP000237000"/>
    </source>
</evidence>